<name>A0ABU8SI38_9LACO</name>
<accession>A0ABU8SI38</accession>
<gene>
    <name evidence="2" type="ORF">R4Y45_07145</name>
</gene>
<reference evidence="2 3" key="1">
    <citation type="submission" date="2023-10" db="EMBL/GenBank/DDBJ databases">
        <title>Holzapfeliella saturejae sp. nov. isolated from Satureja montana flowers.</title>
        <authorList>
            <person name="Alcantara C."/>
            <person name="Zuniga M."/>
            <person name="Landete J.M."/>
            <person name="Monedero V."/>
        </authorList>
    </citation>
    <scope>NUCLEOTIDE SEQUENCE [LARGE SCALE GENOMIC DNA]</scope>
    <source>
        <strain evidence="2 3">He02</strain>
    </source>
</reference>
<evidence type="ECO:0000313" key="3">
    <source>
        <dbReference type="Proteomes" id="UP001377804"/>
    </source>
</evidence>
<evidence type="ECO:0008006" key="4">
    <source>
        <dbReference type="Google" id="ProtNLM"/>
    </source>
</evidence>
<sequence>MIATIFKQKSLKKSVLGFMISFLVELGWYSFANSSSVDLSISFVILAGLMGLELESIITNLNKKSYIKGLMLTTIISGGLLTLLGYVFKLCLTSNVTLFGFYHLSVFSTSYWGLFLLSLSAFNFASLIWLLIQRRSFTLIIVPFLFIISELLVPYLFLFHLAGSVQLIVFGVYQLAVISIELLELNYYLKTTLFGSQIISKSCERSYLV</sequence>
<evidence type="ECO:0000256" key="1">
    <source>
        <dbReference type="SAM" id="Phobius"/>
    </source>
</evidence>
<keyword evidence="1" id="KW-0812">Transmembrane</keyword>
<dbReference type="RefSeq" id="WP_339970517.1">
    <property type="nucleotide sequence ID" value="NZ_JAWMWG010000005.1"/>
</dbReference>
<dbReference type="Proteomes" id="UP001377804">
    <property type="component" value="Unassembled WGS sequence"/>
</dbReference>
<feature type="transmembrane region" description="Helical" evidence="1">
    <location>
        <begin position="110"/>
        <end position="132"/>
    </location>
</feature>
<keyword evidence="3" id="KW-1185">Reference proteome</keyword>
<feature type="transmembrane region" description="Helical" evidence="1">
    <location>
        <begin position="70"/>
        <end position="90"/>
    </location>
</feature>
<proteinExistence type="predicted"/>
<keyword evidence="1" id="KW-0472">Membrane</keyword>
<organism evidence="2 3">
    <name type="scientific">Holzapfeliella saturejae</name>
    <dbReference type="NCBI Taxonomy" id="3082953"/>
    <lineage>
        <taxon>Bacteria</taxon>
        <taxon>Bacillati</taxon>
        <taxon>Bacillota</taxon>
        <taxon>Bacilli</taxon>
        <taxon>Lactobacillales</taxon>
        <taxon>Lactobacillaceae</taxon>
        <taxon>Holzapfeliella</taxon>
    </lineage>
</organism>
<feature type="transmembrane region" description="Helical" evidence="1">
    <location>
        <begin position="37"/>
        <end position="58"/>
    </location>
</feature>
<comment type="caution">
    <text evidence="2">The sequence shown here is derived from an EMBL/GenBank/DDBJ whole genome shotgun (WGS) entry which is preliminary data.</text>
</comment>
<protein>
    <recommendedName>
        <fullName evidence="4">NADH dehydrogenase subunit 2</fullName>
    </recommendedName>
</protein>
<keyword evidence="1" id="KW-1133">Transmembrane helix</keyword>
<feature type="transmembrane region" description="Helical" evidence="1">
    <location>
        <begin position="15"/>
        <end position="31"/>
    </location>
</feature>
<feature type="transmembrane region" description="Helical" evidence="1">
    <location>
        <begin position="167"/>
        <end position="189"/>
    </location>
</feature>
<dbReference type="EMBL" id="JAWMWG010000005">
    <property type="protein sequence ID" value="MEJ6348994.1"/>
    <property type="molecule type" value="Genomic_DNA"/>
</dbReference>
<feature type="transmembrane region" description="Helical" evidence="1">
    <location>
        <begin position="139"/>
        <end position="161"/>
    </location>
</feature>
<evidence type="ECO:0000313" key="2">
    <source>
        <dbReference type="EMBL" id="MEJ6348994.1"/>
    </source>
</evidence>